<name>A0A1F7Y1F6_9BACT</name>
<comment type="caution">
    <text evidence="1">The sequence shown here is derived from an EMBL/GenBank/DDBJ whole genome shotgun (WGS) entry which is preliminary data.</text>
</comment>
<dbReference type="Proteomes" id="UP000178419">
    <property type="component" value="Unassembled WGS sequence"/>
</dbReference>
<dbReference type="EMBL" id="MGGE01000025">
    <property type="protein sequence ID" value="OGM21144.1"/>
    <property type="molecule type" value="Genomic_DNA"/>
</dbReference>
<proteinExistence type="predicted"/>
<gene>
    <name evidence="1" type="ORF">A2714_04905</name>
</gene>
<sequence length="61" mass="6695">MGFFAERRKANSSHRLVAFLILLTILKIVSNPSEALCEGGLKGISNFVGVLFPSATYFKSF</sequence>
<dbReference type="AlphaFoldDB" id="A0A1F7Y1F6"/>
<accession>A0A1F7Y1F6</accession>
<protein>
    <submittedName>
        <fullName evidence="1">Uncharacterized protein</fullName>
    </submittedName>
</protein>
<evidence type="ECO:0000313" key="2">
    <source>
        <dbReference type="Proteomes" id="UP000178419"/>
    </source>
</evidence>
<evidence type="ECO:0000313" key="1">
    <source>
        <dbReference type="EMBL" id="OGM21144.1"/>
    </source>
</evidence>
<reference evidence="1 2" key="1">
    <citation type="journal article" date="2016" name="Nat. Commun.">
        <title>Thousands of microbial genomes shed light on interconnected biogeochemical processes in an aquifer system.</title>
        <authorList>
            <person name="Anantharaman K."/>
            <person name="Brown C.T."/>
            <person name="Hug L.A."/>
            <person name="Sharon I."/>
            <person name="Castelle C.J."/>
            <person name="Probst A.J."/>
            <person name="Thomas B.C."/>
            <person name="Singh A."/>
            <person name="Wilkins M.J."/>
            <person name="Karaoz U."/>
            <person name="Brodie E.L."/>
            <person name="Williams K.H."/>
            <person name="Hubbard S.S."/>
            <person name="Banfield J.F."/>
        </authorList>
    </citation>
    <scope>NUCLEOTIDE SEQUENCE [LARGE SCALE GENOMIC DNA]</scope>
</reference>
<organism evidence="1 2">
    <name type="scientific">Candidatus Woesebacteria bacterium RIFCSPHIGHO2_01_FULL_38_9</name>
    <dbReference type="NCBI Taxonomy" id="1802492"/>
    <lineage>
        <taxon>Bacteria</taxon>
        <taxon>Candidatus Woeseibacteriota</taxon>
    </lineage>
</organism>